<dbReference type="PANTHER" id="PTHR46618:SF1">
    <property type="entry name" value="ARMADILLO REPEAT-CONTAINING PROTEIN 3"/>
    <property type="match status" value="1"/>
</dbReference>
<dbReference type="OMA" id="CIATRAN"/>
<dbReference type="OrthoDB" id="7537227at2759"/>
<protein>
    <submittedName>
        <fullName evidence="2">Uncharacterized protein</fullName>
    </submittedName>
</protein>
<sequence>MRNRATMCLSTLTKDYAVRLQCKGDINDTLLPDLLPMLAPPTSPVGQENAASIIANLSTEFSVRKQLLAQDVVTPLVALLSSSQPDIIRNALQALLMLCEDYEGRAQMMAAEPAQPLLALLDSDFRAIQELALNVVAKVSRNQTCRQTLYEAGVLERIIGFVTNPEYSKSYVVALDALSTMLYEPPALERVGAIPDNGSQADAPLVKVLQLLTHEDVEVKVRAMECVRTAAHDNDNRRILRDFKTEAAVAGQLLPDDPKQPINAAVSCAACNALSALAIAKSSAAAVLTAGSLPKLVRLLTCEHESCVQAAAQTLAVLVSKSTPNRLQVFEAGVYPGLLEILKATAVQRLPTQAHAASCVASFAQEPQLRASMATVSPIAPLVQLLNRGAHTAALQEKCLDALTALAGDAAYRRELSTCDPYPRIVENISSADQHVGLAAARIVHQLCEDPASAAELIHEGALGALQRVAASRSHTSDTIQAAMHALLCNHLSAKFALTNELSASDKVKQIFFDPGTFHRIPSLKHLHTHHPFVII</sequence>
<evidence type="ECO:0000313" key="3">
    <source>
        <dbReference type="Proteomes" id="UP000007799"/>
    </source>
</evidence>
<dbReference type="SUPFAM" id="SSF48371">
    <property type="entry name" value="ARM repeat"/>
    <property type="match status" value="2"/>
</dbReference>
<dbReference type="EMBL" id="GL832982">
    <property type="protein sequence ID" value="EGD78382.1"/>
    <property type="molecule type" value="Genomic_DNA"/>
</dbReference>
<dbReference type="InterPro" id="IPR011989">
    <property type="entry name" value="ARM-like"/>
</dbReference>
<dbReference type="PANTHER" id="PTHR46618">
    <property type="entry name" value="ARMADILLO REPEAT-CONTAINING PROTEIN 3"/>
    <property type="match status" value="1"/>
</dbReference>
<dbReference type="InterPro" id="IPR000225">
    <property type="entry name" value="Armadillo"/>
</dbReference>
<dbReference type="GeneID" id="16070256"/>
<name>F2UMN3_SALR5</name>
<dbReference type="Gene3D" id="1.25.10.10">
    <property type="entry name" value="Leucine-rich Repeat Variant"/>
    <property type="match status" value="2"/>
</dbReference>
<dbReference type="eggNOG" id="KOG0167">
    <property type="taxonomic scope" value="Eukaryota"/>
</dbReference>
<accession>F2UMN3</accession>
<dbReference type="InterPro" id="IPR052441">
    <property type="entry name" value="Armadillo-Ser/Thr_Kinase"/>
</dbReference>
<keyword evidence="3" id="KW-1185">Reference proteome</keyword>
<evidence type="ECO:0000313" key="2">
    <source>
        <dbReference type="EMBL" id="EGD78382.1"/>
    </source>
</evidence>
<dbReference type="AlphaFoldDB" id="F2UMN3"/>
<dbReference type="InParanoid" id="F2UMN3"/>
<dbReference type="InterPro" id="IPR016024">
    <property type="entry name" value="ARM-type_fold"/>
</dbReference>
<keyword evidence="1" id="KW-0677">Repeat</keyword>
<dbReference type="SMART" id="SM00185">
    <property type="entry name" value="ARM"/>
    <property type="match status" value="7"/>
</dbReference>
<dbReference type="KEGG" id="sre:PTSG_09450"/>
<gene>
    <name evidence="2" type="ORF">PTSG_09450</name>
</gene>
<proteinExistence type="predicted"/>
<dbReference type="FunCoup" id="F2UMN3">
    <property type="interactions" value="29"/>
</dbReference>
<dbReference type="RefSeq" id="XP_004989705.1">
    <property type="nucleotide sequence ID" value="XM_004989648.1"/>
</dbReference>
<organism evidence="2 3">
    <name type="scientific">Salpingoeca rosetta (strain ATCC 50818 / BSB-021)</name>
    <dbReference type="NCBI Taxonomy" id="946362"/>
    <lineage>
        <taxon>Eukaryota</taxon>
        <taxon>Choanoflagellata</taxon>
        <taxon>Craspedida</taxon>
        <taxon>Salpingoecidae</taxon>
        <taxon>Salpingoeca</taxon>
    </lineage>
</organism>
<dbReference type="STRING" id="946362.F2UMN3"/>
<reference evidence="2" key="1">
    <citation type="submission" date="2009-08" db="EMBL/GenBank/DDBJ databases">
        <title>Annotation of Salpingoeca rosetta.</title>
        <authorList>
            <consortium name="The Broad Institute Genome Sequencing Platform"/>
            <person name="Russ C."/>
            <person name="Cuomo C."/>
            <person name="Burger G."/>
            <person name="Gray M.W."/>
            <person name="Holland P.W.H."/>
            <person name="King N."/>
            <person name="Lang F.B.F."/>
            <person name="Roger A.J."/>
            <person name="Ruiz-Trillo I."/>
            <person name="Young S.K."/>
            <person name="Zeng Q."/>
            <person name="Gargeya S."/>
            <person name="Alvarado L."/>
            <person name="Berlin A."/>
            <person name="Chapman S.B."/>
            <person name="Chen Z."/>
            <person name="Freedman E."/>
            <person name="Gellesch M."/>
            <person name="Goldberg J."/>
            <person name="Griggs A."/>
            <person name="Gujja S."/>
            <person name="Heilman E."/>
            <person name="Heiman D."/>
            <person name="Howarth C."/>
            <person name="Mehta T."/>
            <person name="Neiman D."/>
            <person name="Pearson M."/>
            <person name="Roberts A."/>
            <person name="Saif S."/>
            <person name="Shea T."/>
            <person name="Shenoy N."/>
            <person name="Sisk P."/>
            <person name="Stolte C."/>
            <person name="Sykes S."/>
            <person name="White J."/>
            <person name="Yandava C."/>
            <person name="Haas B."/>
            <person name="Nusbaum C."/>
            <person name="Birren B."/>
        </authorList>
    </citation>
    <scope>NUCLEOTIDE SEQUENCE</scope>
    <source>
        <strain evidence="2">ATCC 50818</strain>
    </source>
</reference>
<dbReference type="Proteomes" id="UP000007799">
    <property type="component" value="Unassembled WGS sequence"/>
</dbReference>
<evidence type="ECO:0000256" key="1">
    <source>
        <dbReference type="ARBA" id="ARBA00022737"/>
    </source>
</evidence>